<dbReference type="GO" id="GO:0005886">
    <property type="term" value="C:plasma membrane"/>
    <property type="evidence" value="ECO:0007669"/>
    <property type="project" value="UniProtKB-SubCell"/>
</dbReference>
<comment type="similarity">
    <text evidence="2 8">Belongs to the 4-toluene sulfonate uptake permease (TSUP) (TC 2.A.102) family.</text>
</comment>
<feature type="transmembrane region" description="Helical" evidence="8">
    <location>
        <begin position="133"/>
        <end position="156"/>
    </location>
</feature>
<proteinExistence type="inferred from homology"/>
<evidence type="ECO:0000256" key="3">
    <source>
        <dbReference type="ARBA" id="ARBA00022448"/>
    </source>
</evidence>
<keyword evidence="3" id="KW-0813">Transport</keyword>
<dbReference type="AlphaFoldDB" id="A0A5P0ZIB9"/>
<keyword evidence="7 8" id="KW-0472">Membrane</keyword>
<dbReference type="PANTHER" id="PTHR30269:SF37">
    <property type="entry name" value="MEMBRANE TRANSPORTER PROTEIN"/>
    <property type="match status" value="1"/>
</dbReference>
<feature type="transmembrane region" description="Helical" evidence="8">
    <location>
        <begin position="193"/>
        <end position="212"/>
    </location>
</feature>
<feature type="transmembrane region" description="Helical" evidence="8">
    <location>
        <begin position="224"/>
        <end position="242"/>
    </location>
</feature>
<dbReference type="Proteomes" id="UP000380386">
    <property type="component" value="Unassembled WGS sequence"/>
</dbReference>
<evidence type="ECO:0000256" key="8">
    <source>
        <dbReference type="RuleBase" id="RU363041"/>
    </source>
</evidence>
<comment type="subcellular location">
    <subcellularLocation>
        <location evidence="1 8">Cell membrane</location>
        <topology evidence="1 8">Multi-pass membrane protein</topology>
    </subcellularLocation>
</comment>
<dbReference type="InterPro" id="IPR052017">
    <property type="entry name" value="TSUP"/>
</dbReference>
<keyword evidence="4 8" id="KW-1003">Cell membrane</keyword>
<comment type="caution">
    <text evidence="9">The sequence shown here is derived from an EMBL/GenBank/DDBJ whole genome shotgun (WGS) entry which is preliminary data.</text>
</comment>
<feature type="transmembrane region" description="Helical" evidence="8">
    <location>
        <begin position="41"/>
        <end position="63"/>
    </location>
</feature>
<dbReference type="RefSeq" id="WP_338080218.1">
    <property type="nucleotide sequence ID" value="NZ_VDFM01000007.1"/>
</dbReference>
<dbReference type="EMBL" id="VDFM01000007">
    <property type="protein sequence ID" value="MQS52762.1"/>
    <property type="molecule type" value="Genomic_DNA"/>
</dbReference>
<reference evidence="9 10" key="1">
    <citation type="journal article" date="2019" name="Syst. Appl. Microbiol.">
        <title>Polyphasic characterization of two novel Lactobacillus spp. isolated from blown salami packages: Description of Lactobacillus halodurans sp. nov. and Lactobacillus salsicarnum sp. nov.</title>
        <authorList>
            <person name="Schuster J.A."/>
            <person name="Klingl A."/>
            <person name="Vogel R.F."/>
            <person name="Ehrmann M.A."/>
        </authorList>
    </citation>
    <scope>NUCLEOTIDE SEQUENCE [LARGE SCALE GENOMIC DNA]</scope>
    <source>
        <strain evidence="9 10">TMW 1.2118</strain>
    </source>
</reference>
<dbReference type="Pfam" id="PF01925">
    <property type="entry name" value="TauE"/>
    <property type="match status" value="1"/>
</dbReference>
<accession>A0A5P0ZIB9</accession>
<name>A0A5P0ZIB9_9LACO</name>
<keyword evidence="6 8" id="KW-1133">Transmembrane helix</keyword>
<feature type="transmembrane region" description="Helical" evidence="8">
    <location>
        <begin position="6"/>
        <end position="29"/>
    </location>
</feature>
<evidence type="ECO:0000256" key="7">
    <source>
        <dbReference type="ARBA" id="ARBA00023136"/>
    </source>
</evidence>
<evidence type="ECO:0000256" key="1">
    <source>
        <dbReference type="ARBA" id="ARBA00004651"/>
    </source>
</evidence>
<feature type="transmembrane region" description="Helical" evidence="8">
    <location>
        <begin position="95"/>
        <end position="113"/>
    </location>
</feature>
<evidence type="ECO:0000313" key="10">
    <source>
        <dbReference type="Proteomes" id="UP000380386"/>
    </source>
</evidence>
<dbReference type="PANTHER" id="PTHR30269">
    <property type="entry name" value="TRANSMEMBRANE PROTEIN YFCA"/>
    <property type="match status" value="1"/>
</dbReference>
<evidence type="ECO:0000256" key="2">
    <source>
        <dbReference type="ARBA" id="ARBA00009142"/>
    </source>
</evidence>
<evidence type="ECO:0000313" key="9">
    <source>
        <dbReference type="EMBL" id="MQS52762.1"/>
    </source>
</evidence>
<gene>
    <name evidence="9" type="ORF">FHL02_06970</name>
</gene>
<evidence type="ECO:0000256" key="5">
    <source>
        <dbReference type="ARBA" id="ARBA00022692"/>
    </source>
</evidence>
<evidence type="ECO:0000256" key="6">
    <source>
        <dbReference type="ARBA" id="ARBA00022989"/>
    </source>
</evidence>
<protein>
    <recommendedName>
        <fullName evidence="8">Probable membrane transporter protein</fullName>
    </recommendedName>
</protein>
<feature type="transmembrane region" description="Helical" evidence="8">
    <location>
        <begin position="69"/>
        <end position="88"/>
    </location>
</feature>
<organism evidence="9 10">
    <name type="scientific">Companilactobacillus mishanensis</name>
    <dbReference type="NCBI Taxonomy" id="2486008"/>
    <lineage>
        <taxon>Bacteria</taxon>
        <taxon>Bacillati</taxon>
        <taxon>Bacillota</taxon>
        <taxon>Bacilli</taxon>
        <taxon>Lactobacillales</taxon>
        <taxon>Lactobacillaceae</taxon>
        <taxon>Companilactobacillus</taxon>
    </lineage>
</organism>
<keyword evidence="5 8" id="KW-0812">Transmembrane</keyword>
<evidence type="ECO:0000256" key="4">
    <source>
        <dbReference type="ARBA" id="ARBA00022475"/>
    </source>
</evidence>
<sequence length="244" mass="26843">MTVVEVILILLFGAFIRTVFGFGDALVAMPMMALISFDLKTATALVGVTGLLVAIPAAIQYRSTINWSVIRRLVLGSILGIPVGISLVKFVDVSTVGRILGVFLILYGAYNMYNSFRNRSVSVRLHSKLWDYFFGLISGVLGSAYNSHGVAIAIYGTLKNWTADEFRGILQSHFMCVGVIVVGSQMASGFWNMNVVEILLITIPFLIVEIPLSNWVSRRINSAAMVKYVYLLLFIFGIMLTIKG</sequence>
<dbReference type="InterPro" id="IPR002781">
    <property type="entry name" value="TM_pro_TauE-like"/>
</dbReference>